<sequence length="323" mass="35201">MNSPDLPHLSATVPDLPNGDADSPRAHADEVGALEPIERIRRRWPVVIAAVLTILMVAGLGRELLDHGLAGLWSHVPASPLFYIAFALLYMSAPTFDWLIFRKLWGLPAAGLVALVKKRIANEVVFGYSGDAYFYVWARARMKMVAAPFGAVKDVTILSAIAGNLITLAMVLVSLPIARGLMTPDQFKMVAGSAAITLAISLPFLIFSRRVFSLPKRTLWWIFNMHCARLAFGSLMIALAWALAMPEVPLGMWLFLSAARLLVSRLPLVPNKDLLFANFAILLIGQGEALSDLMAFTAALTLAIHVALIGVFGLHTLIVRNRA</sequence>
<feature type="transmembrane region" description="Helical" evidence="2">
    <location>
        <begin position="189"/>
        <end position="207"/>
    </location>
</feature>
<feature type="region of interest" description="Disordered" evidence="1">
    <location>
        <begin position="1"/>
        <end position="25"/>
    </location>
</feature>
<feature type="transmembrane region" description="Helical" evidence="2">
    <location>
        <begin position="302"/>
        <end position="319"/>
    </location>
</feature>
<dbReference type="RefSeq" id="WP_380937653.1">
    <property type="nucleotide sequence ID" value="NZ_JBHUFC010000001.1"/>
</dbReference>
<organism evidence="3 4">
    <name type="scientific">Sphingomonas floccifaciens</name>
    <dbReference type="NCBI Taxonomy" id="1844115"/>
    <lineage>
        <taxon>Bacteria</taxon>
        <taxon>Pseudomonadati</taxon>
        <taxon>Pseudomonadota</taxon>
        <taxon>Alphaproteobacteria</taxon>
        <taxon>Sphingomonadales</taxon>
        <taxon>Sphingomonadaceae</taxon>
        <taxon>Sphingomonas</taxon>
    </lineage>
</organism>
<evidence type="ECO:0008006" key="5">
    <source>
        <dbReference type="Google" id="ProtNLM"/>
    </source>
</evidence>
<keyword evidence="2" id="KW-0472">Membrane</keyword>
<evidence type="ECO:0000313" key="4">
    <source>
        <dbReference type="Proteomes" id="UP001597283"/>
    </source>
</evidence>
<protein>
    <recommendedName>
        <fullName evidence="5">Flippase-like domain-containing protein</fullName>
    </recommendedName>
</protein>
<reference evidence="4" key="1">
    <citation type="journal article" date="2019" name="Int. J. Syst. Evol. Microbiol.">
        <title>The Global Catalogue of Microorganisms (GCM) 10K type strain sequencing project: providing services to taxonomists for standard genome sequencing and annotation.</title>
        <authorList>
            <consortium name="The Broad Institute Genomics Platform"/>
            <consortium name="The Broad Institute Genome Sequencing Center for Infectious Disease"/>
            <person name="Wu L."/>
            <person name="Ma J."/>
        </authorList>
    </citation>
    <scope>NUCLEOTIDE SEQUENCE [LARGE SCALE GENOMIC DNA]</scope>
    <source>
        <strain evidence="4">Q85</strain>
    </source>
</reference>
<dbReference type="EMBL" id="JBHUFC010000001">
    <property type="protein sequence ID" value="MFD1786041.1"/>
    <property type="molecule type" value="Genomic_DNA"/>
</dbReference>
<gene>
    <name evidence="3" type="ORF">ACFSC3_00500</name>
</gene>
<keyword evidence="2" id="KW-1133">Transmembrane helix</keyword>
<keyword evidence="2" id="KW-0812">Transmembrane</keyword>
<feature type="transmembrane region" description="Helical" evidence="2">
    <location>
        <begin position="81"/>
        <end position="101"/>
    </location>
</feature>
<proteinExistence type="predicted"/>
<accession>A0ABW4N7V9</accession>
<keyword evidence="4" id="KW-1185">Reference proteome</keyword>
<feature type="transmembrane region" description="Helical" evidence="2">
    <location>
        <begin position="151"/>
        <end position="177"/>
    </location>
</feature>
<evidence type="ECO:0000256" key="1">
    <source>
        <dbReference type="SAM" id="MobiDB-lite"/>
    </source>
</evidence>
<feature type="transmembrane region" description="Helical" evidence="2">
    <location>
        <begin position="219"/>
        <end position="244"/>
    </location>
</feature>
<dbReference type="Proteomes" id="UP001597283">
    <property type="component" value="Unassembled WGS sequence"/>
</dbReference>
<name>A0ABW4N7V9_9SPHN</name>
<evidence type="ECO:0000256" key="2">
    <source>
        <dbReference type="SAM" id="Phobius"/>
    </source>
</evidence>
<feature type="transmembrane region" description="Helical" evidence="2">
    <location>
        <begin position="44"/>
        <end position="61"/>
    </location>
</feature>
<comment type="caution">
    <text evidence="3">The sequence shown here is derived from an EMBL/GenBank/DDBJ whole genome shotgun (WGS) entry which is preliminary data.</text>
</comment>
<evidence type="ECO:0000313" key="3">
    <source>
        <dbReference type="EMBL" id="MFD1786041.1"/>
    </source>
</evidence>